<evidence type="ECO:0000313" key="2">
    <source>
        <dbReference type="Proteomes" id="UP000232003"/>
    </source>
</evidence>
<dbReference type="EMBL" id="CP024785">
    <property type="protein sequence ID" value="AUB36123.1"/>
    <property type="molecule type" value="Genomic_DNA"/>
</dbReference>
<protein>
    <submittedName>
        <fullName evidence="1">Uncharacterized protein</fullName>
    </submittedName>
</protein>
<dbReference type="Proteomes" id="UP000232003">
    <property type="component" value="Chromosome"/>
</dbReference>
<organism evidence="1 2">
    <name type="scientific">Nostoc flagelliforme CCNUN1</name>
    <dbReference type="NCBI Taxonomy" id="2038116"/>
    <lineage>
        <taxon>Bacteria</taxon>
        <taxon>Bacillati</taxon>
        <taxon>Cyanobacteriota</taxon>
        <taxon>Cyanophyceae</taxon>
        <taxon>Nostocales</taxon>
        <taxon>Nostocaceae</taxon>
        <taxon>Nostoc</taxon>
    </lineage>
</organism>
<evidence type="ECO:0000313" key="1">
    <source>
        <dbReference type="EMBL" id="AUB36123.1"/>
    </source>
</evidence>
<proteinExistence type="predicted"/>
<reference evidence="1 2" key="1">
    <citation type="submission" date="2017-11" db="EMBL/GenBank/DDBJ databases">
        <title>Complete genome of a free-living desiccation-tolerant cyanobacterium and its photosynthetic adaptation to extreme terrestrial habitat.</title>
        <authorList>
            <person name="Shang J."/>
        </authorList>
    </citation>
    <scope>NUCLEOTIDE SEQUENCE [LARGE SCALE GENOMIC DNA]</scope>
    <source>
        <strain evidence="1 2">CCNUN1</strain>
    </source>
</reference>
<name>A0A2K8SLE8_9NOSO</name>
<dbReference type="AlphaFoldDB" id="A0A2K8SLE8"/>
<dbReference type="KEGG" id="nfl:COO91_02024"/>
<gene>
    <name evidence="1" type="ORF">COO91_02024</name>
</gene>
<sequence length="58" mass="6460">MVNILATGIALQVLAEKTGIALEDWTQYVSNKATEQFESLSEVQIQQMLDVYEAARNS</sequence>
<accession>A0A2K8SLE8</accession>
<keyword evidence="2" id="KW-1185">Reference proteome</keyword>